<accession>A0AAE0MHA7</accession>
<reference evidence="3" key="1">
    <citation type="journal article" date="2023" name="Mol. Phylogenet. Evol.">
        <title>Genome-scale phylogeny and comparative genomics of the fungal order Sordariales.</title>
        <authorList>
            <person name="Hensen N."/>
            <person name="Bonometti L."/>
            <person name="Westerberg I."/>
            <person name="Brannstrom I.O."/>
            <person name="Guillou S."/>
            <person name="Cros-Aarteil S."/>
            <person name="Calhoun S."/>
            <person name="Haridas S."/>
            <person name="Kuo A."/>
            <person name="Mondo S."/>
            <person name="Pangilinan J."/>
            <person name="Riley R."/>
            <person name="LaButti K."/>
            <person name="Andreopoulos B."/>
            <person name="Lipzen A."/>
            <person name="Chen C."/>
            <person name="Yan M."/>
            <person name="Daum C."/>
            <person name="Ng V."/>
            <person name="Clum A."/>
            <person name="Steindorff A."/>
            <person name="Ohm R.A."/>
            <person name="Martin F."/>
            <person name="Silar P."/>
            <person name="Natvig D.O."/>
            <person name="Lalanne C."/>
            <person name="Gautier V."/>
            <person name="Ament-Velasquez S.L."/>
            <person name="Kruys A."/>
            <person name="Hutchinson M.I."/>
            <person name="Powell A.J."/>
            <person name="Barry K."/>
            <person name="Miller A.N."/>
            <person name="Grigoriev I.V."/>
            <person name="Debuchy R."/>
            <person name="Gladieux P."/>
            <person name="Hiltunen Thoren M."/>
            <person name="Johannesson H."/>
        </authorList>
    </citation>
    <scope>NUCLEOTIDE SEQUENCE</scope>
    <source>
        <strain evidence="3">SMH4131-1</strain>
    </source>
</reference>
<dbReference type="Pfam" id="PF24864">
    <property type="entry name" value="DUF7730"/>
    <property type="match status" value="1"/>
</dbReference>
<dbReference type="PANTHER" id="PTHR42085">
    <property type="entry name" value="F-BOX DOMAIN-CONTAINING PROTEIN"/>
    <property type="match status" value="1"/>
</dbReference>
<feature type="domain" description="DUF7730" evidence="2">
    <location>
        <begin position="34"/>
        <end position="154"/>
    </location>
</feature>
<dbReference type="AlphaFoldDB" id="A0AAE0MHA7"/>
<organism evidence="3 4">
    <name type="scientific">Cercophora scortea</name>
    <dbReference type="NCBI Taxonomy" id="314031"/>
    <lineage>
        <taxon>Eukaryota</taxon>
        <taxon>Fungi</taxon>
        <taxon>Dikarya</taxon>
        <taxon>Ascomycota</taxon>
        <taxon>Pezizomycotina</taxon>
        <taxon>Sordariomycetes</taxon>
        <taxon>Sordariomycetidae</taxon>
        <taxon>Sordariales</taxon>
        <taxon>Lasiosphaeriaceae</taxon>
        <taxon>Cercophora</taxon>
    </lineage>
</organism>
<keyword evidence="4" id="KW-1185">Reference proteome</keyword>
<name>A0AAE0MHA7_9PEZI</name>
<proteinExistence type="predicted"/>
<dbReference type="InterPro" id="IPR038883">
    <property type="entry name" value="AN11006-like"/>
</dbReference>
<reference evidence="3" key="2">
    <citation type="submission" date="2023-06" db="EMBL/GenBank/DDBJ databases">
        <authorList>
            <consortium name="Lawrence Berkeley National Laboratory"/>
            <person name="Haridas S."/>
            <person name="Hensen N."/>
            <person name="Bonometti L."/>
            <person name="Westerberg I."/>
            <person name="Brannstrom I.O."/>
            <person name="Guillou S."/>
            <person name="Cros-Aarteil S."/>
            <person name="Calhoun S."/>
            <person name="Kuo A."/>
            <person name="Mondo S."/>
            <person name="Pangilinan J."/>
            <person name="Riley R."/>
            <person name="Labutti K."/>
            <person name="Andreopoulos B."/>
            <person name="Lipzen A."/>
            <person name="Chen C."/>
            <person name="Yanf M."/>
            <person name="Daum C."/>
            <person name="Ng V."/>
            <person name="Clum A."/>
            <person name="Steindorff A."/>
            <person name="Ohm R."/>
            <person name="Martin F."/>
            <person name="Silar P."/>
            <person name="Natvig D."/>
            <person name="Lalanne C."/>
            <person name="Gautier V."/>
            <person name="Ament-Velasquez S.L."/>
            <person name="Kruys A."/>
            <person name="Hutchinson M.I."/>
            <person name="Powell A.J."/>
            <person name="Barry K."/>
            <person name="Miller A.N."/>
            <person name="Grigoriev I.V."/>
            <person name="Debuchy R."/>
            <person name="Gladieux P."/>
            <person name="Thoren M.H."/>
            <person name="Johannesson H."/>
        </authorList>
    </citation>
    <scope>NUCLEOTIDE SEQUENCE</scope>
    <source>
        <strain evidence="3">SMH4131-1</strain>
    </source>
</reference>
<sequence length="298" mass="33732">MTSTSQDGGITVPPPGADLDGPQEPCSNGGEKTKQTCNFMALPTEIRLQIYGELLLSRRPEDDEPPGPRFEYDLAVKGTDLWAIWVCRFSAHGQRRHRSSLHPTILRASKQTYQEALPILYSSNVFLVEHSFDIERLMDLVGVKNMALIRTLYIWLPRIWSPRKEAWLVSSLERLAEEASGLKRIEISWAVDCNLIIDYSARGVLNMMGQGHSVPIVRALAGFQGLSEIKLVGFYGKHWPSYLAEKMDNTVVTTERTHPVRLQELGMTDGTYNTKGWKCRQNGRCFARYEEATKSIFP</sequence>
<protein>
    <recommendedName>
        <fullName evidence="2">DUF7730 domain-containing protein</fullName>
    </recommendedName>
</protein>
<comment type="caution">
    <text evidence="3">The sequence shown here is derived from an EMBL/GenBank/DDBJ whole genome shotgun (WGS) entry which is preliminary data.</text>
</comment>
<feature type="region of interest" description="Disordered" evidence="1">
    <location>
        <begin position="1"/>
        <end position="32"/>
    </location>
</feature>
<dbReference type="Proteomes" id="UP001286456">
    <property type="component" value="Unassembled WGS sequence"/>
</dbReference>
<dbReference type="PANTHER" id="PTHR42085:SF2">
    <property type="entry name" value="F-BOX DOMAIN-CONTAINING PROTEIN"/>
    <property type="match status" value="1"/>
</dbReference>
<dbReference type="InterPro" id="IPR056632">
    <property type="entry name" value="DUF7730"/>
</dbReference>
<evidence type="ECO:0000313" key="4">
    <source>
        <dbReference type="Proteomes" id="UP001286456"/>
    </source>
</evidence>
<evidence type="ECO:0000313" key="3">
    <source>
        <dbReference type="EMBL" id="KAK3331698.1"/>
    </source>
</evidence>
<gene>
    <name evidence="3" type="ORF">B0T19DRAFT_397533</name>
</gene>
<dbReference type="EMBL" id="JAUEPO010000002">
    <property type="protein sequence ID" value="KAK3331698.1"/>
    <property type="molecule type" value="Genomic_DNA"/>
</dbReference>
<evidence type="ECO:0000259" key="2">
    <source>
        <dbReference type="Pfam" id="PF24864"/>
    </source>
</evidence>
<evidence type="ECO:0000256" key="1">
    <source>
        <dbReference type="SAM" id="MobiDB-lite"/>
    </source>
</evidence>